<gene>
    <name evidence="2" type="ORF">Fot_28338</name>
</gene>
<dbReference type="EMBL" id="JBFOLJ010000008">
    <property type="protein sequence ID" value="KAL2514367.1"/>
    <property type="molecule type" value="Genomic_DNA"/>
</dbReference>
<evidence type="ECO:0000313" key="2">
    <source>
        <dbReference type="EMBL" id="KAL2514367.1"/>
    </source>
</evidence>
<dbReference type="Proteomes" id="UP001604277">
    <property type="component" value="Unassembled WGS sequence"/>
</dbReference>
<name>A0ABD1TNS0_9LAMI</name>
<evidence type="ECO:0008006" key="4">
    <source>
        <dbReference type="Google" id="ProtNLM"/>
    </source>
</evidence>
<sequence length="109" mass="12136">MAATTLQERCLTVVTVVACSGLLRRQQQRQVKDGCWWMLKTGIDNAAPRPNGQKRGCGTGRSQEITHQPERCNDPKEDLLAQHYSTCRVSHTLQIITAAVTSLVPYLTK</sequence>
<keyword evidence="3" id="KW-1185">Reference proteome</keyword>
<feature type="region of interest" description="Disordered" evidence="1">
    <location>
        <begin position="46"/>
        <end position="72"/>
    </location>
</feature>
<comment type="caution">
    <text evidence="2">The sequence shown here is derived from an EMBL/GenBank/DDBJ whole genome shotgun (WGS) entry which is preliminary data.</text>
</comment>
<evidence type="ECO:0000256" key="1">
    <source>
        <dbReference type="SAM" id="MobiDB-lite"/>
    </source>
</evidence>
<organism evidence="2 3">
    <name type="scientific">Forsythia ovata</name>
    <dbReference type="NCBI Taxonomy" id="205694"/>
    <lineage>
        <taxon>Eukaryota</taxon>
        <taxon>Viridiplantae</taxon>
        <taxon>Streptophyta</taxon>
        <taxon>Embryophyta</taxon>
        <taxon>Tracheophyta</taxon>
        <taxon>Spermatophyta</taxon>
        <taxon>Magnoliopsida</taxon>
        <taxon>eudicotyledons</taxon>
        <taxon>Gunneridae</taxon>
        <taxon>Pentapetalae</taxon>
        <taxon>asterids</taxon>
        <taxon>lamiids</taxon>
        <taxon>Lamiales</taxon>
        <taxon>Oleaceae</taxon>
        <taxon>Forsythieae</taxon>
        <taxon>Forsythia</taxon>
    </lineage>
</organism>
<evidence type="ECO:0000313" key="3">
    <source>
        <dbReference type="Proteomes" id="UP001604277"/>
    </source>
</evidence>
<protein>
    <recommendedName>
        <fullName evidence="4">Secreted protein</fullName>
    </recommendedName>
</protein>
<proteinExistence type="predicted"/>
<reference evidence="3" key="1">
    <citation type="submission" date="2024-07" db="EMBL/GenBank/DDBJ databases">
        <title>Two chromosome-level genome assemblies of Korean endemic species Abeliophyllum distichum and Forsythia ovata (Oleaceae).</title>
        <authorList>
            <person name="Jang H."/>
        </authorList>
    </citation>
    <scope>NUCLEOTIDE SEQUENCE [LARGE SCALE GENOMIC DNA]</scope>
</reference>
<dbReference type="AlphaFoldDB" id="A0ABD1TNS0"/>
<accession>A0ABD1TNS0</accession>